<name>A0A913ZKT5_PATMI</name>
<dbReference type="SMART" id="SM00034">
    <property type="entry name" value="CLECT"/>
    <property type="match status" value="1"/>
</dbReference>
<dbReference type="GeneID" id="119725123"/>
<dbReference type="Gene3D" id="3.10.100.10">
    <property type="entry name" value="Mannose-Binding Protein A, subunit A"/>
    <property type="match status" value="1"/>
</dbReference>
<dbReference type="AlphaFoldDB" id="A0A913ZKT5"/>
<feature type="domain" description="C-type lectin" evidence="1">
    <location>
        <begin position="30"/>
        <end position="147"/>
    </location>
</feature>
<keyword evidence="3" id="KW-1185">Reference proteome</keyword>
<dbReference type="InterPro" id="IPR050111">
    <property type="entry name" value="C-type_lectin/snaclec_domain"/>
</dbReference>
<dbReference type="InterPro" id="IPR001304">
    <property type="entry name" value="C-type_lectin-like"/>
</dbReference>
<dbReference type="OrthoDB" id="441660at2759"/>
<dbReference type="RefSeq" id="XP_038052412.1">
    <property type="nucleotide sequence ID" value="XM_038196484.1"/>
</dbReference>
<dbReference type="PROSITE" id="PS50041">
    <property type="entry name" value="C_TYPE_LECTIN_2"/>
    <property type="match status" value="1"/>
</dbReference>
<dbReference type="EnsemblMetazoa" id="XM_038196484.1">
    <property type="protein sequence ID" value="XP_038052412.1"/>
    <property type="gene ID" value="LOC119725123"/>
</dbReference>
<evidence type="ECO:0000313" key="2">
    <source>
        <dbReference type="EnsemblMetazoa" id="XP_038052412.1"/>
    </source>
</evidence>
<dbReference type="Pfam" id="PF00059">
    <property type="entry name" value="Lectin_C"/>
    <property type="match status" value="1"/>
</dbReference>
<dbReference type="InterPro" id="IPR016186">
    <property type="entry name" value="C-type_lectin-like/link_sf"/>
</dbReference>
<accession>A0A913ZKT5</accession>
<protein>
    <recommendedName>
        <fullName evidence="1">C-type lectin domain-containing protein</fullName>
    </recommendedName>
</protein>
<proteinExistence type="predicted"/>
<reference evidence="2" key="1">
    <citation type="submission" date="2022-11" db="UniProtKB">
        <authorList>
            <consortium name="EnsemblMetazoa"/>
        </authorList>
    </citation>
    <scope>IDENTIFICATION</scope>
</reference>
<evidence type="ECO:0000259" key="1">
    <source>
        <dbReference type="PROSITE" id="PS50041"/>
    </source>
</evidence>
<dbReference type="SUPFAM" id="SSF56436">
    <property type="entry name" value="C-type lectin-like"/>
    <property type="match status" value="1"/>
</dbReference>
<organism evidence="2 3">
    <name type="scientific">Patiria miniata</name>
    <name type="common">Bat star</name>
    <name type="synonym">Asterina miniata</name>
    <dbReference type="NCBI Taxonomy" id="46514"/>
    <lineage>
        <taxon>Eukaryota</taxon>
        <taxon>Metazoa</taxon>
        <taxon>Echinodermata</taxon>
        <taxon>Eleutherozoa</taxon>
        <taxon>Asterozoa</taxon>
        <taxon>Asteroidea</taxon>
        <taxon>Valvatacea</taxon>
        <taxon>Valvatida</taxon>
        <taxon>Asterinidae</taxon>
        <taxon>Patiria</taxon>
    </lineage>
</organism>
<dbReference type="Proteomes" id="UP000887568">
    <property type="component" value="Unplaced"/>
</dbReference>
<dbReference type="PANTHER" id="PTHR22803">
    <property type="entry name" value="MANNOSE, PHOSPHOLIPASE, LECTIN RECEPTOR RELATED"/>
    <property type="match status" value="1"/>
</dbReference>
<sequence length="152" mass="17072">MVLLQTVLKVDGRCRSIERNTGCPYPWRAWGDHCYLGISLKKNFNQAENHCQSLSNPGRPAHLASVTSDEENQFIYAYAKASGVSGFWIGYSYSGGFSWTDGSSTGFSSWRDGYPNTGVNDGWNCVPMYDILWALQWCTNSRNFVCKMARIA</sequence>
<evidence type="ECO:0000313" key="3">
    <source>
        <dbReference type="Proteomes" id="UP000887568"/>
    </source>
</evidence>
<dbReference type="InterPro" id="IPR016187">
    <property type="entry name" value="CTDL_fold"/>
</dbReference>
<dbReference type="OMA" id="FVCKMAR"/>